<accession>A0AAD7AWC0</accession>
<dbReference type="EMBL" id="JARIHO010000001">
    <property type="protein sequence ID" value="KAJ7369089.1"/>
    <property type="molecule type" value="Genomic_DNA"/>
</dbReference>
<dbReference type="AlphaFoldDB" id="A0AAD7AWC0"/>
<protein>
    <submittedName>
        <fullName evidence="2">Uncharacterized protein</fullName>
    </submittedName>
</protein>
<evidence type="ECO:0000256" key="1">
    <source>
        <dbReference type="SAM" id="MobiDB-lite"/>
    </source>
</evidence>
<name>A0AAD7AWC0_9AGAR</name>
<dbReference type="Proteomes" id="UP001218218">
    <property type="component" value="Unassembled WGS sequence"/>
</dbReference>
<feature type="region of interest" description="Disordered" evidence="1">
    <location>
        <begin position="166"/>
        <end position="192"/>
    </location>
</feature>
<comment type="caution">
    <text evidence="2">The sequence shown here is derived from an EMBL/GenBank/DDBJ whole genome shotgun (WGS) entry which is preliminary data.</text>
</comment>
<evidence type="ECO:0000313" key="3">
    <source>
        <dbReference type="Proteomes" id="UP001218218"/>
    </source>
</evidence>
<organism evidence="2 3">
    <name type="scientific">Mycena albidolilacea</name>
    <dbReference type="NCBI Taxonomy" id="1033008"/>
    <lineage>
        <taxon>Eukaryota</taxon>
        <taxon>Fungi</taxon>
        <taxon>Dikarya</taxon>
        <taxon>Basidiomycota</taxon>
        <taxon>Agaricomycotina</taxon>
        <taxon>Agaricomycetes</taxon>
        <taxon>Agaricomycetidae</taxon>
        <taxon>Agaricales</taxon>
        <taxon>Marasmiineae</taxon>
        <taxon>Mycenaceae</taxon>
        <taxon>Mycena</taxon>
    </lineage>
</organism>
<reference evidence="2" key="1">
    <citation type="submission" date="2023-03" db="EMBL/GenBank/DDBJ databases">
        <title>Massive genome expansion in bonnet fungi (Mycena s.s.) driven by repeated elements and novel gene families across ecological guilds.</title>
        <authorList>
            <consortium name="Lawrence Berkeley National Laboratory"/>
            <person name="Harder C.B."/>
            <person name="Miyauchi S."/>
            <person name="Viragh M."/>
            <person name="Kuo A."/>
            <person name="Thoen E."/>
            <person name="Andreopoulos B."/>
            <person name="Lu D."/>
            <person name="Skrede I."/>
            <person name="Drula E."/>
            <person name="Henrissat B."/>
            <person name="Morin E."/>
            <person name="Kohler A."/>
            <person name="Barry K."/>
            <person name="LaButti K."/>
            <person name="Morin E."/>
            <person name="Salamov A."/>
            <person name="Lipzen A."/>
            <person name="Mereny Z."/>
            <person name="Hegedus B."/>
            <person name="Baldrian P."/>
            <person name="Stursova M."/>
            <person name="Weitz H."/>
            <person name="Taylor A."/>
            <person name="Grigoriev I.V."/>
            <person name="Nagy L.G."/>
            <person name="Martin F."/>
            <person name="Kauserud H."/>
        </authorList>
    </citation>
    <scope>NUCLEOTIDE SEQUENCE</scope>
    <source>
        <strain evidence="2">CBHHK002</strain>
    </source>
</reference>
<feature type="region of interest" description="Disordered" evidence="1">
    <location>
        <begin position="206"/>
        <end position="240"/>
    </location>
</feature>
<evidence type="ECO:0000313" key="2">
    <source>
        <dbReference type="EMBL" id="KAJ7369089.1"/>
    </source>
</evidence>
<proteinExistence type="predicted"/>
<sequence length="279" mass="30927">MRSITLCAGAGVFLGRQKGNDLAGDLLSNLDSGRDDRASFRRCRAVGTGVGVDSLALAHFRTGAHWENEQLQFGASQLWFIKVREIDLWSAQRPMLCEEEGPSVLPLQNIEQDGSVNGAVWWEEPRALDEYLRVYKKFRGGPVPIPGQTRTEKAAEFERAKKAEEKQAAKVAKAAARARERRQSGTGGGRDQWLTCNLWAESSRTIAGNRHVEQEPRGPPSGSQTVHKNSKRVAPASHSQSFEPFLAVQPLISARSGSHWVAPVQPVYFQQWCEKAQPK</sequence>
<keyword evidence="3" id="KW-1185">Reference proteome</keyword>
<gene>
    <name evidence="2" type="ORF">DFH08DRAFT_796887</name>
</gene>